<accession>A0A7G3ZEM9</accession>
<dbReference type="PANTHER" id="PTHR12281">
    <property type="entry name" value="RP42 RELATED"/>
    <property type="match status" value="1"/>
</dbReference>
<organism evidence="3 4">
    <name type="scientific">Torulaspora globosa</name>
    <dbReference type="NCBI Taxonomy" id="48254"/>
    <lineage>
        <taxon>Eukaryota</taxon>
        <taxon>Fungi</taxon>
        <taxon>Dikarya</taxon>
        <taxon>Ascomycota</taxon>
        <taxon>Saccharomycotina</taxon>
        <taxon>Saccharomycetes</taxon>
        <taxon>Saccharomycetales</taxon>
        <taxon>Saccharomycetaceae</taxon>
        <taxon>Torulaspora</taxon>
    </lineage>
</organism>
<dbReference type="InterPro" id="IPR042460">
    <property type="entry name" value="DCN1-like_PONY"/>
</dbReference>
<evidence type="ECO:0000313" key="4">
    <source>
        <dbReference type="Proteomes" id="UP000515788"/>
    </source>
</evidence>
<gene>
    <name evidence="3" type="ORF">HG536_0C01330</name>
</gene>
<dbReference type="OrthoDB" id="27198at2759"/>
<dbReference type="InterPro" id="IPR014764">
    <property type="entry name" value="DCN-prot"/>
</dbReference>
<dbReference type="Pfam" id="PF03556">
    <property type="entry name" value="Cullin_binding"/>
    <property type="match status" value="1"/>
</dbReference>
<dbReference type="GeneID" id="59325102"/>
<evidence type="ECO:0000313" key="3">
    <source>
        <dbReference type="EMBL" id="QLL31965.1"/>
    </source>
</evidence>
<dbReference type="Proteomes" id="UP000515788">
    <property type="component" value="Chromosome 3"/>
</dbReference>
<dbReference type="AlphaFoldDB" id="A0A7G3ZEM9"/>
<feature type="domain" description="DCUN1" evidence="2">
    <location>
        <begin position="4"/>
        <end position="202"/>
    </location>
</feature>
<dbReference type="GO" id="GO:0031624">
    <property type="term" value="F:ubiquitin conjugating enzyme binding"/>
    <property type="evidence" value="ECO:0007669"/>
    <property type="project" value="TreeGrafter"/>
</dbReference>
<dbReference type="GO" id="GO:0097602">
    <property type="term" value="F:cullin family protein binding"/>
    <property type="evidence" value="ECO:0007669"/>
    <property type="project" value="TreeGrafter"/>
</dbReference>
<keyword evidence="4" id="KW-1185">Reference proteome</keyword>
<evidence type="ECO:0000256" key="1">
    <source>
        <dbReference type="RuleBase" id="RU410713"/>
    </source>
</evidence>
<dbReference type="GO" id="GO:0045116">
    <property type="term" value="P:protein neddylation"/>
    <property type="evidence" value="ECO:0007669"/>
    <property type="project" value="TreeGrafter"/>
</dbReference>
<reference evidence="3 4" key="1">
    <citation type="submission" date="2020-06" db="EMBL/GenBank/DDBJ databases">
        <title>The yeast mating-type switching endonuclease HO is a domesticated member of an unorthodox homing genetic element family.</title>
        <authorList>
            <person name="Coughlan A.Y."/>
            <person name="Lombardi L."/>
            <person name="Braun-Galleani S."/>
            <person name="Martos A.R."/>
            <person name="Galeote V."/>
            <person name="Bigey F."/>
            <person name="Dequin S."/>
            <person name="Byrne K.P."/>
            <person name="Wolfe K.H."/>
        </authorList>
    </citation>
    <scope>NUCLEOTIDE SEQUENCE [LARGE SCALE GENOMIC DNA]</scope>
    <source>
        <strain evidence="3 4">CBS764</strain>
    </source>
</reference>
<evidence type="ECO:0000259" key="2">
    <source>
        <dbReference type="PROSITE" id="PS51229"/>
    </source>
</evidence>
<dbReference type="Gene3D" id="1.10.238.10">
    <property type="entry name" value="EF-hand"/>
    <property type="match status" value="1"/>
</dbReference>
<comment type="function">
    <text evidence="1">Neddylation of cullins play an essential role in the regulation of SCF-type complexes activity.</text>
</comment>
<dbReference type="GO" id="GO:0032182">
    <property type="term" value="F:ubiquitin-like protein binding"/>
    <property type="evidence" value="ECO:0007669"/>
    <property type="project" value="TreeGrafter"/>
</dbReference>
<dbReference type="GO" id="GO:0000151">
    <property type="term" value="C:ubiquitin ligase complex"/>
    <property type="evidence" value="ECO:0007669"/>
    <property type="project" value="TreeGrafter"/>
</dbReference>
<dbReference type="PROSITE" id="PS51229">
    <property type="entry name" value="DCUN1"/>
    <property type="match status" value="1"/>
</dbReference>
<protein>
    <recommendedName>
        <fullName evidence="1">Defective in cullin neddylation protein</fullName>
    </recommendedName>
</protein>
<dbReference type="InterPro" id="IPR005176">
    <property type="entry name" value="PONY_dom"/>
</dbReference>
<dbReference type="EMBL" id="CP059248">
    <property type="protein sequence ID" value="QLL31965.1"/>
    <property type="molecule type" value="Genomic_DNA"/>
</dbReference>
<dbReference type="PANTHER" id="PTHR12281:SF31">
    <property type="entry name" value="DCN1-LIKE PROTEIN 3"/>
    <property type="match status" value="1"/>
</dbReference>
<dbReference type="Gene3D" id="1.10.238.200">
    <property type="entry name" value="Cullin, PONY binding domain"/>
    <property type="match status" value="1"/>
</dbReference>
<name>A0A7G3ZEM9_9SACH</name>
<dbReference type="KEGG" id="tgb:HG536_0C01330"/>
<dbReference type="RefSeq" id="XP_037138640.1">
    <property type="nucleotide sequence ID" value="XM_037282745.1"/>
</dbReference>
<sequence length="207" mass="24810">MEVTYPEELLALYDRYANKELDRIDIDGLIRLIRDLEYKLEDLVTISLAKIMHCSKLAEGISKDTFLSTWYMQGCSTIAQMRHVLEDLDIRLQTDLDYLAEIYKYAFDLAVDSNTRNLDLDTAIEYWRLFFQPQYSVHVDEKLMSSWLRFLRESGKQNVTRDTWQMLLEFFKRFPSLEAVKENYNEEDAWPYIIDEFYEYLQVESLI</sequence>
<proteinExistence type="predicted"/>